<dbReference type="InterPro" id="IPR038870">
    <property type="entry name" value="UBAP1"/>
</dbReference>
<keyword evidence="3" id="KW-1185">Reference proteome</keyword>
<dbReference type="EMBL" id="MRZV01000152">
    <property type="protein sequence ID" value="PIK57124.1"/>
    <property type="molecule type" value="Genomic_DNA"/>
</dbReference>
<feature type="region of interest" description="Disordered" evidence="1">
    <location>
        <begin position="199"/>
        <end position="413"/>
    </location>
</feature>
<dbReference type="GO" id="GO:0043130">
    <property type="term" value="F:ubiquitin binding"/>
    <property type="evidence" value="ECO:0007669"/>
    <property type="project" value="InterPro"/>
</dbReference>
<dbReference type="PANTHER" id="PTHR15960:SF5">
    <property type="entry name" value="LD44032P"/>
    <property type="match status" value="1"/>
</dbReference>
<dbReference type="Gene3D" id="1.20.120.1920">
    <property type="entry name" value="UBAP1 SOUBA domain"/>
    <property type="match status" value="1"/>
</dbReference>
<protein>
    <submittedName>
        <fullName evidence="2">Putative ubiquitin-associated protein 1 isoform X2</fullName>
    </submittedName>
</protein>
<dbReference type="InterPro" id="IPR042575">
    <property type="entry name" value="UBAP1_C"/>
</dbReference>
<accession>A0A2G8LA72</accession>
<feature type="compositionally biased region" description="Polar residues" evidence="1">
    <location>
        <begin position="305"/>
        <end position="325"/>
    </location>
</feature>
<dbReference type="GO" id="GO:0043162">
    <property type="term" value="P:ubiquitin-dependent protein catabolic process via the multivesicular body sorting pathway"/>
    <property type="evidence" value="ECO:0007669"/>
    <property type="project" value="InterPro"/>
</dbReference>
<feature type="compositionally biased region" description="Low complexity" evidence="1">
    <location>
        <begin position="222"/>
        <end position="231"/>
    </location>
</feature>
<feature type="region of interest" description="Disordered" evidence="1">
    <location>
        <begin position="98"/>
        <end position="131"/>
    </location>
</feature>
<feature type="compositionally biased region" description="Polar residues" evidence="1">
    <location>
        <begin position="367"/>
        <end position="388"/>
    </location>
</feature>
<organism evidence="2 3">
    <name type="scientific">Stichopus japonicus</name>
    <name type="common">Sea cucumber</name>
    <dbReference type="NCBI Taxonomy" id="307972"/>
    <lineage>
        <taxon>Eukaryota</taxon>
        <taxon>Metazoa</taxon>
        <taxon>Echinodermata</taxon>
        <taxon>Eleutherozoa</taxon>
        <taxon>Echinozoa</taxon>
        <taxon>Holothuroidea</taxon>
        <taxon>Aspidochirotacea</taxon>
        <taxon>Aspidochirotida</taxon>
        <taxon>Stichopodidae</taxon>
        <taxon>Apostichopus</taxon>
    </lineage>
</organism>
<dbReference type="AlphaFoldDB" id="A0A2G8LA72"/>
<feature type="compositionally biased region" description="Basic and acidic residues" evidence="1">
    <location>
        <begin position="252"/>
        <end position="266"/>
    </location>
</feature>
<proteinExistence type="predicted"/>
<feature type="compositionally biased region" description="Low complexity" evidence="1">
    <location>
        <begin position="202"/>
        <end position="211"/>
    </location>
</feature>
<evidence type="ECO:0000313" key="3">
    <source>
        <dbReference type="Proteomes" id="UP000230750"/>
    </source>
</evidence>
<dbReference type="OrthoDB" id="2018023at2759"/>
<dbReference type="Proteomes" id="UP000230750">
    <property type="component" value="Unassembled WGS sequence"/>
</dbReference>
<feature type="compositionally biased region" description="Basic and acidic residues" evidence="1">
    <location>
        <begin position="346"/>
        <end position="359"/>
    </location>
</feature>
<feature type="compositionally biased region" description="Polar residues" evidence="1">
    <location>
        <begin position="281"/>
        <end position="298"/>
    </location>
</feature>
<name>A0A2G8LA72_STIJA</name>
<dbReference type="PANTHER" id="PTHR15960">
    <property type="entry name" value="LD44032P"/>
    <property type="match status" value="1"/>
</dbReference>
<feature type="compositionally biased region" description="Polar residues" evidence="1">
    <location>
        <begin position="236"/>
        <end position="246"/>
    </location>
</feature>
<evidence type="ECO:0000256" key="1">
    <source>
        <dbReference type="SAM" id="MobiDB-lite"/>
    </source>
</evidence>
<gene>
    <name evidence="2" type="ORF">BSL78_05942</name>
</gene>
<dbReference type="STRING" id="307972.A0A2G8LA72"/>
<dbReference type="CDD" id="cd14316">
    <property type="entry name" value="UBA2_UBAP1_like"/>
    <property type="match status" value="1"/>
</dbReference>
<dbReference type="GO" id="GO:0000813">
    <property type="term" value="C:ESCRT I complex"/>
    <property type="evidence" value="ECO:0007669"/>
    <property type="project" value="InterPro"/>
</dbReference>
<evidence type="ECO:0000313" key="2">
    <source>
        <dbReference type="EMBL" id="PIK57124.1"/>
    </source>
</evidence>
<comment type="caution">
    <text evidence="2">The sequence shown here is derived from an EMBL/GenBank/DDBJ whole genome shotgun (WGS) entry which is preliminary data.</text>
</comment>
<reference evidence="2 3" key="1">
    <citation type="journal article" date="2017" name="PLoS Biol.">
        <title>The sea cucumber genome provides insights into morphological evolution and visceral regeneration.</title>
        <authorList>
            <person name="Zhang X."/>
            <person name="Sun L."/>
            <person name="Yuan J."/>
            <person name="Sun Y."/>
            <person name="Gao Y."/>
            <person name="Zhang L."/>
            <person name="Li S."/>
            <person name="Dai H."/>
            <person name="Hamel J.F."/>
            <person name="Liu C."/>
            <person name="Yu Y."/>
            <person name="Liu S."/>
            <person name="Lin W."/>
            <person name="Guo K."/>
            <person name="Jin S."/>
            <person name="Xu P."/>
            <person name="Storey K.B."/>
            <person name="Huan P."/>
            <person name="Zhang T."/>
            <person name="Zhou Y."/>
            <person name="Zhang J."/>
            <person name="Lin C."/>
            <person name="Li X."/>
            <person name="Xing L."/>
            <person name="Huo D."/>
            <person name="Sun M."/>
            <person name="Wang L."/>
            <person name="Mercier A."/>
            <person name="Li F."/>
            <person name="Yang H."/>
            <person name="Xiang J."/>
        </authorList>
    </citation>
    <scope>NUCLEOTIDE SEQUENCE [LARGE SCALE GENOMIC DNA]</scope>
    <source>
        <strain evidence="2">Shaxun</strain>
        <tissue evidence="2">Muscle</tissue>
    </source>
</reference>
<sequence>MYTVNSVLGPIFYFLVTWISGNTIGVSNVEGLQMKLSDNVKPTPEVYLPHHFQLVESSVLRNGEYTFEAEEAFLSWTRDILEREKSRLESLEELENERRVKANHKHISQTNSEEDHGLPRKKPTPIPEPVLTPVQAQLGTDILMPTPSGSNKEIVDDGTKIVTSGSSNHLFDLADFETVSDPFEATELQTLNDMEELKSVLASSSSSTTAPAAPPPGDGDGADSPGSSPVPGEDPPSTSNVISNSQTEETEECLKVTEEAQLETKTKSVSVERNVPDNESPFKSQSVPKDSSYLSQSQVDHEDLSQSLDNFISHSTPTNRRQVLNSAPLPPITRKPVSPFTTENNNSHKEANGQRRRSDSSPLDSSTAGIISNHSKTTNPPRYPNNLSKYEPLPPSPAPSSESKPEDPDFTALDSESKNFARMIISMGFPEGRTARAVKRLGHDDRLVIDALCAVDRLSNQGFGERKVEEALHLLDNNDEKILAFLKLLKQFEELGFKSDDIKRELLLHGSEEEKVLDALTAKP</sequence>